<dbReference type="InterPro" id="IPR036291">
    <property type="entry name" value="NAD(P)-bd_dom_sf"/>
</dbReference>
<dbReference type="GO" id="GO:0008270">
    <property type="term" value="F:zinc ion binding"/>
    <property type="evidence" value="ECO:0007669"/>
    <property type="project" value="InterPro"/>
</dbReference>
<dbReference type="SUPFAM" id="SSF51735">
    <property type="entry name" value="NAD(P)-binding Rossmann-fold domains"/>
    <property type="match status" value="1"/>
</dbReference>
<dbReference type="EMBL" id="JACBAE010001221">
    <property type="protein sequence ID" value="KAF7170211.1"/>
    <property type="molecule type" value="Genomic_DNA"/>
</dbReference>
<evidence type="ECO:0000313" key="7">
    <source>
        <dbReference type="Proteomes" id="UP000654922"/>
    </source>
</evidence>
<dbReference type="SUPFAM" id="SSF57701">
    <property type="entry name" value="Zn2/Cys6 DNA-binding domain"/>
    <property type="match status" value="1"/>
</dbReference>
<evidence type="ECO:0000256" key="2">
    <source>
        <dbReference type="ARBA" id="ARBA00023125"/>
    </source>
</evidence>
<dbReference type="PROSITE" id="PS00463">
    <property type="entry name" value="ZN2_CY6_FUNGAL_1"/>
    <property type="match status" value="1"/>
</dbReference>
<dbReference type="InterPro" id="IPR021858">
    <property type="entry name" value="Fun_TF"/>
</dbReference>
<dbReference type="PROSITE" id="PS50048">
    <property type="entry name" value="ZN2_CY6_FUNGAL_2"/>
    <property type="match status" value="1"/>
</dbReference>
<keyword evidence="2" id="KW-0238">DNA-binding</keyword>
<organism evidence="6 7">
    <name type="scientific">Aspergillus felis</name>
    <dbReference type="NCBI Taxonomy" id="1287682"/>
    <lineage>
        <taxon>Eukaryota</taxon>
        <taxon>Fungi</taxon>
        <taxon>Dikarya</taxon>
        <taxon>Ascomycota</taxon>
        <taxon>Pezizomycotina</taxon>
        <taxon>Eurotiomycetes</taxon>
        <taxon>Eurotiomycetidae</taxon>
        <taxon>Eurotiales</taxon>
        <taxon>Aspergillaceae</taxon>
        <taxon>Aspergillus</taxon>
        <taxon>Aspergillus subgen. Fumigati</taxon>
    </lineage>
</organism>
<dbReference type="InterPro" id="IPR008030">
    <property type="entry name" value="NmrA-like"/>
</dbReference>
<dbReference type="GO" id="GO:0004029">
    <property type="term" value="F:aldehyde dehydrogenase (NAD+) activity"/>
    <property type="evidence" value="ECO:0007669"/>
    <property type="project" value="TreeGrafter"/>
</dbReference>
<dbReference type="Pfam" id="PF11951">
    <property type="entry name" value="Fungal_trans_2"/>
    <property type="match status" value="1"/>
</dbReference>
<dbReference type="PANTHER" id="PTHR48079">
    <property type="entry name" value="PROTEIN YEEZ"/>
    <property type="match status" value="1"/>
</dbReference>
<dbReference type="PANTHER" id="PTHR48079:SF8">
    <property type="entry name" value="NAD(P)-BINDING DOMAIN-CONTAINING PROTEIN"/>
    <property type="match status" value="1"/>
</dbReference>
<name>A0A8H6QDV5_9EURO</name>
<dbReference type="Gene3D" id="3.40.50.720">
    <property type="entry name" value="NAD(P)-binding Rossmann-like Domain"/>
    <property type="match status" value="1"/>
</dbReference>
<dbReference type="SMART" id="SM00066">
    <property type="entry name" value="GAL4"/>
    <property type="match status" value="1"/>
</dbReference>
<keyword evidence="3" id="KW-0804">Transcription</keyword>
<proteinExistence type="predicted"/>
<dbReference type="CDD" id="cd00067">
    <property type="entry name" value="GAL4"/>
    <property type="match status" value="1"/>
</dbReference>
<evidence type="ECO:0000256" key="1">
    <source>
        <dbReference type="ARBA" id="ARBA00023015"/>
    </source>
</evidence>
<dbReference type="InterPro" id="IPR036864">
    <property type="entry name" value="Zn2-C6_fun-type_DNA-bd_sf"/>
</dbReference>
<evidence type="ECO:0000256" key="4">
    <source>
        <dbReference type="ARBA" id="ARBA00023242"/>
    </source>
</evidence>
<reference evidence="6" key="1">
    <citation type="submission" date="2020-06" db="EMBL/GenBank/DDBJ databases">
        <title>Draft genome sequences of strains closely related to Aspergillus parafelis and Aspergillus hiratsukae.</title>
        <authorList>
            <person name="Dos Santos R.A.C."/>
            <person name="Rivero-Menendez O."/>
            <person name="Steenwyk J.L."/>
            <person name="Mead M.E."/>
            <person name="Goldman G.H."/>
            <person name="Alastruey-Izquierdo A."/>
            <person name="Rokas A."/>
        </authorList>
    </citation>
    <scope>NUCLEOTIDE SEQUENCE</scope>
    <source>
        <strain evidence="6">CNM-CM5623</strain>
    </source>
</reference>
<evidence type="ECO:0000313" key="6">
    <source>
        <dbReference type="EMBL" id="KAF7170211.1"/>
    </source>
</evidence>
<gene>
    <name evidence="6" type="ORF">CNMCM5623_002708</name>
</gene>
<feature type="domain" description="Zn(2)-C6 fungal-type" evidence="5">
    <location>
        <begin position="381"/>
        <end position="409"/>
    </location>
</feature>
<dbReference type="InterPro" id="IPR051783">
    <property type="entry name" value="NAD(P)-dependent_oxidoreduct"/>
</dbReference>
<dbReference type="InterPro" id="IPR001138">
    <property type="entry name" value="Zn2Cys6_DnaBD"/>
</dbReference>
<dbReference type="Gene3D" id="4.10.240.10">
    <property type="entry name" value="Zn(2)-C6 fungal-type DNA-binding domain"/>
    <property type="match status" value="1"/>
</dbReference>
<dbReference type="OrthoDB" id="5089701at2759"/>
<accession>A0A8H6QDV5</accession>
<dbReference type="GO" id="GO:0005737">
    <property type="term" value="C:cytoplasm"/>
    <property type="evidence" value="ECO:0007669"/>
    <property type="project" value="TreeGrafter"/>
</dbReference>
<dbReference type="Proteomes" id="UP000654922">
    <property type="component" value="Unassembled WGS sequence"/>
</dbReference>
<dbReference type="Pfam" id="PF00172">
    <property type="entry name" value="Zn_clus"/>
    <property type="match status" value="1"/>
</dbReference>
<dbReference type="Pfam" id="PF05368">
    <property type="entry name" value="NmrA"/>
    <property type="match status" value="1"/>
</dbReference>
<dbReference type="GO" id="GO:0000981">
    <property type="term" value="F:DNA-binding transcription factor activity, RNA polymerase II-specific"/>
    <property type="evidence" value="ECO:0007669"/>
    <property type="project" value="InterPro"/>
</dbReference>
<sequence>MTIPTRIFLTGASGYIGGDVLDALQSAHPEYSISALVRDTRKAAILSQAYPNVRVVSGDLDSTSLIEEEVRQADVVVHTASSSHIESVKAIARGLAGRSDPGYWLQISGASILSIADILNGTYGEGTDKVFGDVDDADAVREIIRQNATRRVVDDFILNLTGPKTALVSAPIIYGQGRGIIKQRSIQIPELARVAIETGRAIQVGKGESTWSNVHISDVSDLFVKLVEKAVQKATDERMWNQEGLYFPGNSMLSFSGISQLLAQTAHRLGLIESPLVSEIDTVAADKLSPHGGVLWGTNARQNSQRARKLLGWSPKQASASDPVLTSSVQGDEEEIASKTQSPVETAVCSLVGSIPVRFFIAMTPMTSTFILPRRTHALGACRTCRRRHVKCDQKRPSCRTCRSLGVTCERSPSKVRWMHNPHTGDSAEDQRETRRHLYTEQSRLSMTSSLRSRLVSGSINASLAEIDLRTRDIDNPPTGDIIVGPFAVLGLPTPESQRGDNVVEQQQAEQDALVSTSVESEAHIAQPISPPMIEDSSEAIAQQTTFAQTSFISDSVCHFDDFLHWSDLLGCSPDALDWNPAPLSSDINPATNLAALGSDFEIDPMPFNRAANVGSFSDAPDGDGSLEMIARTEMASTLLHAASLTEAPFLFKHFHDNVIPQTMPMPLGKKSPWKILNVPAAMVTYSDLTILGSRNVNHARQANLYGLLACSAVHLSMYPSASSSDTAQHWQETAENMFELARENMQMSIKYETQEPKRAKYKDQLMAICCLTEYAILSGQQHYARGFLIQAEYILRMRGLPKRRISPKARLLHHVYTWLRLVGESTYVLHDYQPSASFIEALASDFRPHRPDPQNRIRSEAHQKVPQLDDFLRLEAHHSDSDLNIDDPKDQETGLHDIHLQDSRNFSDTLYKQIYGIPETWLTLVSQTTRLANVMETFRIARQSQKKASLEAWETLHRRSDHLENMICSFALRHDRRIRPKNSDSSKPHEPMLRALNSALLIFFYRRVRQVHPAVLDGYVENVITALADFQKAVPAEHPMSPATAWPMFIAGCEALTASKRDAVLQFFNRAESICRFPIFKTAREILTYVWNQQDHHLETNRRDPMPTWIDVVKKEQIWPIFC</sequence>
<dbReference type="GO" id="GO:0003677">
    <property type="term" value="F:DNA binding"/>
    <property type="evidence" value="ECO:0007669"/>
    <property type="project" value="UniProtKB-KW"/>
</dbReference>
<keyword evidence="1" id="KW-0805">Transcription regulation</keyword>
<evidence type="ECO:0000256" key="3">
    <source>
        <dbReference type="ARBA" id="ARBA00023163"/>
    </source>
</evidence>
<comment type="caution">
    <text evidence="6">The sequence shown here is derived from an EMBL/GenBank/DDBJ whole genome shotgun (WGS) entry which is preliminary data.</text>
</comment>
<keyword evidence="4" id="KW-0539">Nucleus</keyword>
<dbReference type="AlphaFoldDB" id="A0A8H6QDV5"/>
<evidence type="ECO:0000259" key="5">
    <source>
        <dbReference type="PROSITE" id="PS50048"/>
    </source>
</evidence>
<protein>
    <recommendedName>
        <fullName evidence="5">Zn(2)-C6 fungal-type domain-containing protein</fullName>
    </recommendedName>
</protein>